<name>A0A3N6WWJ1_9ACTN</name>
<feature type="transmembrane region" description="Helical" evidence="2">
    <location>
        <begin position="261"/>
        <end position="285"/>
    </location>
</feature>
<reference evidence="3 4" key="1">
    <citation type="submission" date="2018-11" db="EMBL/GenBank/DDBJ databases">
        <authorList>
            <person name="Li F."/>
        </authorList>
    </citation>
    <scope>NUCLEOTIDE SEQUENCE [LARGE SCALE GENOMIC DNA]</scope>
    <source>
        <strain evidence="3 4">YS17T</strain>
    </source>
</reference>
<accession>A0A3N6WWJ1</accession>
<dbReference type="Gene3D" id="1.20.1250.20">
    <property type="entry name" value="MFS general substrate transporter like domains"/>
    <property type="match status" value="1"/>
</dbReference>
<dbReference type="InterPro" id="IPR036259">
    <property type="entry name" value="MFS_trans_sf"/>
</dbReference>
<dbReference type="AlphaFoldDB" id="A0A3N6WWJ1"/>
<dbReference type="GO" id="GO:0022857">
    <property type="term" value="F:transmembrane transporter activity"/>
    <property type="evidence" value="ECO:0007669"/>
    <property type="project" value="InterPro"/>
</dbReference>
<evidence type="ECO:0000256" key="2">
    <source>
        <dbReference type="SAM" id="Phobius"/>
    </source>
</evidence>
<dbReference type="EMBL" id="RQJX01000003">
    <property type="protein sequence ID" value="RQN09372.1"/>
    <property type="molecule type" value="Genomic_DNA"/>
</dbReference>
<feature type="transmembrane region" description="Helical" evidence="2">
    <location>
        <begin position="133"/>
        <end position="154"/>
    </location>
</feature>
<feature type="compositionally biased region" description="Basic residues" evidence="1">
    <location>
        <begin position="72"/>
        <end position="83"/>
    </location>
</feature>
<feature type="transmembrane region" description="Helical" evidence="2">
    <location>
        <begin position="471"/>
        <end position="491"/>
    </location>
</feature>
<evidence type="ECO:0000313" key="3">
    <source>
        <dbReference type="EMBL" id="RQN09372.1"/>
    </source>
</evidence>
<feature type="region of interest" description="Disordered" evidence="1">
    <location>
        <begin position="1"/>
        <end position="95"/>
    </location>
</feature>
<dbReference type="SUPFAM" id="SSF103473">
    <property type="entry name" value="MFS general substrate transporter"/>
    <property type="match status" value="1"/>
</dbReference>
<feature type="compositionally biased region" description="Basic residues" evidence="1">
    <location>
        <begin position="1"/>
        <end position="10"/>
    </location>
</feature>
<feature type="transmembrane region" description="Helical" evidence="2">
    <location>
        <begin position="381"/>
        <end position="401"/>
    </location>
</feature>
<feature type="transmembrane region" description="Helical" evidence="2">
    <location>
        <begin position="407"/>
        <end position="430"/>
    </location>
</feature>
<dbReference type="InterPro" id="IPR011701">
    <property type="entry name" value="MFS"/>
</dbReference>
<feature type="transmembrane region" description="Helical" evidence="2">
    <location>
        <begin position="442"/>
        <end position="465"/>
    </location>
</feature>
<dbReference type="PANTHER" id="PTHR23530">
    <property type="entry name" value="TRANSPORT PROTEIN-RELATED"/>
    <property type="match status" value="1"/>
</dbReference>
<evidence type="ECO:0000256" key="1">
    <source>
        <dbReference type="SAM" id="MobiDB-lite"/>
    </source>
</evidence>
<feature type="transmembrane region" description="Helical" evidence="2">
    <location>
        <begin position="106"/>
        <end position="127"/>
    </location>
</feature>
<dbReference type="Proteomes" id="UP000275225">
    <property type="component" value="Unassembled WGS sequence"/>
</dbReference>
<feature type="transmembrane region" description="Helical" evidence="2">
    <location>
        <begin position="348"/>
        <end position="369"/>
    </location>
</feature>
<keyword evidence="2" id="KW-1133">Transmembrane helix</keyword>
<proteinExistence type="predicted"/>
<keyword evidence="2" id="KW-0472">Membrane</keyword>
<dbReference type="InterPro" id="IPR053160">
    <property type="entry name" value="MFS_DHA3_Transporter"/>
</dbReference>
<feature type="transmembrane region" description="Helical" evidence="2">
    <location>
        <begin position="231"/>
        <end position="255"/>
    </location>
</feature>
<sequence length="507" mass="51932">MASRSRRHVAARGVAGDPGGPGRRRRHQERATGAPRSTVGRRRAEPGRAVRALRLFSPPGPGRRRAADGRAARGRRPVRRPHWFPRDRRASHGPSRGGVVSLRARFLTILALRWLATGLIIPVSLLLPLSRGLSVAEIGLVTAAQGVVVLVLEIPSGALSDSWGRRQVLIVSALVAVTAYVIAISAQDVLAFAASWAVMGVFRALDSGPLEAWFVDAERARGAADEVPRGLAHAGAVMGVAIAAGSLASGGLVFVADESDVALAVPYVAAMVVTLAQIVAALVLMDRVPSTDRPDQKGWARTLAEGVGLVSGPALRWFAIAMMFSGIGVSALEMCLPVRLDEFSADTAAAGVAMGPISAVAWAVGGAGSAEVARVLRHRPAASVATALVAMQAVALLGMALAGTPPLLVGAFWAAYAVHLGFGASFNSLVHDRVDDAHRATALSVTSMAFLGAGAAGGIGLGALSDAVSPSAALAAGALALTVTTCLVAVAGRQRSGATLIAPPDRP</sequence>
<organism evidence="3 4">
    <name type="scientific">Aeromicrobium camelliae</name>
    <dbReference type="NCBI Taxonomy" id="1538144"/>
    <lineage>
        <taxon>Bacteria</taxon>
        <taxon>Bacillati</taxon>
        <taxon>Actinomycetota</taxon>
        <taxon>Actinomycetes</taxon>
        <taxon>Propionibacteriales</taxon>
        <taxon>Nocardioidaceae</taxon>
        <taxon>Aeromicrobium</taxon>
    </lineage>
</organism>
<feature type="transmembrane region" description="Helical" evidence="2">
    <location>
        <begin position="166"/>
        <end position="183"/>
    </location>
</feature>
<keyword evidence="4" id="KW-1185">Reference proteome</keyword>
<evidence type="ECO:0000313" key="4">
    <source>
        <dbReference type="Proteomes" id="UP000275225"/>
    </source>
</evidence>
<comment type="caution">
    <text evidence="3">The sequence shown here is derived from an EMBL/GenBank/DDBJ whole genome shotgun (WGS) entry which is preliminary data.</text>
</comment>
<dbReference type="Pfam" id="PF07690">
    <property type="entry name" value="MFS_1"/>
    <property type="match status" value="1"/>
</dbReference>
<protein>
    <submittedName>
        <fullName evidence="3">MFS transporter</fullName>
    </submittedName>
</protein>
<gene>
    <name evidence="3" type="ORF">EHW97_03780</name>
</gene>
<dbReference type="OrthoDB" id="3513479at2"/>
<keyword evidence="2" id="KW-0812">Transmembrane</keyword>
<dbReference type="PANTHER" id="PTHR23530:SF1">
    <property type="entry name" value="PERMEASE, MAJOR FACILITATOR SUPERFAMILY-RELATED"/>
    <property type="match status" value="1"/>
</dbReference>